<sequence>MLDQHNISQNYGRLILWHVLEYTWNMNNEQQVCKQLYEWAHILEYLWKIKLL</sequence>
<protein>
    <submittedName>
        <fullName evidence="1">Uncharacterized protein</fullName>
    </submittedName>
</protein>
<reference evidence="1" key="1">
    <citation type="submission" date="2014-09" db="EMBL/GenBank/DDBJ databases">
        <authorList>
            <person name="Magalhaes I.L.F."/>
            <person name="Oliveira U."/>
            <person name="Santos F.R."/>
            <person name="Vidigal T.H.D.A."/>
            <person name="Brescovit A.D."/>
            <person name="Santos A.J."/>
        </authorList>
    </citation>
    <scope>NUCLEOTIDE SEQUENCE</scope>
    <source>
        <tissue evidence="1">Shoot tissue taken approximately 20 cm above the soil surface</tissue>
    </source>
</reference>
<dbReference type="AlphaFoldDB" id="A0A0A9BFW4"/>
<evidence type="ECO:0000313" key="1">
    <source>
        <dbReference type="EMBL" id="JAD61043.1"/>
    </source>
</evidence>
<organism evidence="1">
    <name type="scientific">Arundo donax</name>
    <name type="common">Giant reed</name>
    <name type="synonym">Donax arundinaceus</name>
    <dbReference type="NCBI Taxonomy" id="35708"/>
    <lineage>
        <taxon>Eukaryota</taxon>
        <taxon>Viridiplantae</taxon>
        <taxon>Streptophyta</taxon>
        <taxon>Embryophyta</taxon>
        <taxon>Tracheophyta</taxon>
        <taxon>Spermatophyta</taxon>
        <taxon>Magnoliopsida</taxon>
        <taxon>Liliopsida</taxon>
        <taxon>Poales</taxon>
        <taxon>Poaceae</taxon>
        <taxon>PACMAD clade</taxon>
        <taxon>Arundinoideae</taxon>
        <taxon>Arundineae</taxon>
        <taxon>Arundo</taxon>
    </lineage>
</organism>
<proteinExistence type="predicted"/>
<accession>A0A0A9BFW4</accession>
<name>A0A0A9BFW4_ARUDO</name>
<dbReference type="EMBL" id="GBRH01236852">
    <property type="protein sequence ID" value="JAD61043.1"/>
    <property type="molecule type" value="Transcribed_RNA"/>
</dbReference>
<reference evidence="1" key="2">
    <citation type="journal article" date="2015" name="Data Brief">
        <title>Shoot transcriptome of the giant reed, Arundo donax.</title>
        <authorList>
            <person name="Barrero R.A."/>
            <person name="Guerrero F.D."/>
            <person name="Moolhuijzen P."/>
            <person name="Goolsby J.A."/>
            <person name="Tidwell J."/>
            <person name="Bellgard S.E."/>
            <person name="Bellgard M.I."/>
        </authorList>
    </citation>
    <scope>NUCLEOTIDE SEQUENCE</scope>
    <source>
        <tissue evidence="1">Shoot tissue taken approximately 20 cm above the soil surface</tissue>
    </source>
</reference>